<feature type="active site" description="Proton acceptor" evidence="2">
    <location>
        <position position="181"/>
    </location>
</feature>
<evidence type="ECO:0000256" key="2">
    <source>
        <dbReference type="PROSITE-ProRule" id="PRU01161"/>
    </source>
</evidence>
<name>A0A916X8C1_9HYPH</name>
<dbReference type="PANTHER" id="PTHR24138">
    <property type="entry name" value="INTRACELLLAR PHOSPHOLIPASE A FAMILY"/>
    <property type="match status" value="1"/>
</dbReference>
<dbReference type="EMBL" id="BMGG01000001">
    <property type="protein sequence ID" value="GGC48639.1"/>
    <property type="molecule type" value="Genomic_DNA"/>
</dbReference>
<organism evidence="4 5">
    <name type="scientific">Chelatococcus reniformis</name>
    <dbReference type="NCBI Taxonomy" id="1494448"/>
    <lineage>
        <taxon>Bacteria</taxon>
        <taxon>Pseudomonadati</taxon>
        <taxon>Pseudomonadota</taxon>
        <taxon>Alphaproteobacteria</taxon>
        <taxon>Hyphomicrobiales</taxon>
        <taxon>Chelatococcaceae</taxon>
        <taxon>Chelatococcus</taxon>
    </lineage>
</organism>
<feature type="short sequence motif" description="DGA/G" evidence="2">
    <location>
        <begin position="181"/>
        <end position="183"/>
    </location>
</feature>
<keyword evidence="1 2" id="KW-0443">Lipid metabolism</keyword>
<keyword evidence="2" id="KW-0442">Lipid degradation</keyword>
<dbReference type="SUPFAM" id="SSF52151">
    <property type="entry name" value="FabD/lysophospholipase-like"/>
    <property type="match status" value="1"/>
</dbReference>
<sequence>MATVKILSLDGGTRPLLACTLVKRLLAADPHLLDDVDIFAGTSAGAITAALIAAAPTVAEGIDRSIALWQTWRPFDGVGPLSARTLLALSGGCAFLTHEGLYEELRELFGEMRISDLRRRVVIPMMSLDNQVVLKKRRHWSIEIAHNLEEEEGMRSPSLADVVLRSSSIPVLHPAFQGHVDGGLFANNPSMCALATARDFLGARIEDILVLSVGQGLSNNYMALSKGDVGYGKWLLDPDNPMALIKLVMDANLQSTNYQISRILEDRFVRLDPLLSAALEPSPGLAQGEFDAYQVDMATAVDLSPTLEQLAEINWIQAVPQPVSDV</sequence>
<evidence type="ECO:0000313" key="5">
    <source>
        <dbReference type="Proteomes" id="UP000637002"/>
    </source>
</evidence>
<dbReference type="Gene3D" id="3.40.1090.10">
    <property type="entry name" value="Cytosolic phospholipase A2 catalytic domain"/>
    <property type="match status" value="1"/>
</dbReference>
<keyword evidence="2" id="KW-0378">Hydrolase</keyword>
<reference evidence="4" key="2">
    <citation type="submission" date="2020-09" db="EMBL/GenBank/DDBJ databases">
        <authorList>
            <person name="Sun Q."/>
            <person name="Zhou Y."/>
        </authorList>
    </citation>
    <scope>NUCLEOTIDE SEQUENCE</scope>
    <source>
        <strain evidence="4">CGMCC 1.12919</strain>
    </source>
</reference>
<feature type="active site" description="Nucleophile" evidence="2">
    <location>
        <position position="43"/>
    </location>
</feature>
<comment type="caution">
    <text evidence="4">The sequence shown here is derived from an EMBL/GenBank/DDBJ whole genome shotgun (WGS) entry which is preliminary data.</text>
</comment>
<dbReference type="PROSITE" id="PS51635">
    <property type="entry name" value="PNPLA"/>
    <property type="match status" value="1"/>
</dbReference>
<dbReference type="RefSeq" id="WP_188607503.1">
    <property type="nucleotide sequence ID" value="NZ_BMGG01000001.1"/>
</dbReference>
<keyword evidence="5" id="KW-1185">Reference proteome</keyword>
<feature type="short sequence motif" description="GXSXG" evidence="2">
    <location>
        <begin position="41"/>
        <end position="45"/>
    </location>
</feature>
<evidence type="ECO:0000256" key="1">
    <source>
        <dbReference type="ARBA" id="ARBA00023098"/>
    </source>
</evidence>
<dbReference type="GO" id="GO:0016787">
    <property type="term" value="F:hydrolase activity"/>
    <property type="evidence" value="ECO:0007669"/>
    <property type="project" value="UniProtKB-UniRule"/>
</dbReference>
<dbReference type="InterPro" id="IPR016035">
    <property type="entry name" value="Acyl_Trfase/lysoPLipase"/>
</dbReference>
<dbReference type="PANTHER" id="PTHR24138:SF10">
    <property type="entry name" value="PHOSPHOLIPASE A2"/>
    <property type="match status" value="1"/>
</dbReference>
<dbReference type="Proteomes" id="UP000637002">
    <property type="component" value="Unassembled WGS sequence"/>
</dbReference>
<reference evidence="4" key="1">
    <citation type="journal article" date="2014" name="Int. J. Syst. Evol. Microbiol.">
        <title>Complete genome sequence of Corynebacterium casei LMG S-19264T (=DSM 44701T), isolated from a smear-ripened cheese.</title>
        <authorList>
            <consortium name="US DOE Joint Genome Institute (JGI-PGF)"/>
            <person name="Walter F."/>
            <person name="Albersmeier A."/>
            <person name="Kalinowski J."/>
            <person name="Ruckert C."/>
        </authorList>
    </citation>
    <scope>NUCLEOTIDE SEQUENCE</scope>
    <source>
        <strain evidence="4">CGMCC 1.12919</strain>
    </source>
</reference>
<gene>
    <name evidence="4" type="ORF">GCM10010994_04780</name>
</gene>
<accession>A0A916X8C1</accession>
<evidence type="ECO:0000259" key="3">
    <source>
        <dbReference type="PROSITE" id="PS51635"/>
    </source>
</evidence>
<feature type="domain" description="PNPLA" evidence="3">
    <location>
        <begin position="7"/>
        <end position="194"/>
    </location>
</feature>
<evidence type="ECO:0000313" key="4">
    <source>
        <dbReference type="EMBL" id="GGC48639.1"/>
    </source>
</evidence>
<proteinExistence type="predicted"/>
<comment type="caution">
    <text evidence="2">Lacks conserved residue(s) required for the propagation of feature annotation.</text>
</comment>
<dbReference type="Pfam" id="PF01734">
    <property type="entry name" value="Patatin"/>
    <property type="match status" value="1"/>
</dbReference>
<dbReference type="InterPro" id="IPR047156">
    <property type="entry name" value="Teg/CotR/CapV-like"/>
</dbReference>
<dbReference type="GO" id="GO:0016042">
    <property type="term" value="P:lipid catabolic process"/>
    <property type="evidence" value="ECO:0007669"/>
    <property type="project" value="UniProtKB-UniRule"/>
</dbReference>
<protein>
    <recommendedName>
        <fullName evidence="3">PNPLA domain-containing protein</fullName>
    </recommendedName>
</protein>
<dbReference type="AlphaFoldDB" id="A0A916X8C1"/>
<dbReference type="InterPro" id="IPR002641">
    <property type="entry name" value="PNPLA_dom"/>
</dbReference>